<feature type="binding site" evidence="16">
    <location>
        <position position="12"/>
    </location>
    <ligand>
        <name>substrate</name>
    </ligand>
</feature>
<dbReference type="InterPro" id="IPR013520">
    <property type="entry name" value="Ribonucl_H"/>
</dbReference>
<evidence type="ECO:0000256" key="16">
    <source>
        <dbReference type="PIRSR" id="PIRSR606309-2"/>
    </source>
</evidence>
<reference evidence="20 21" key="1">
    <citation type="submission" date="2011-11" db="EMBL/GenBank/DDBJ databases">
        <authorList>
            <person name="Weinstock G."/>
            <person name="Sodergren E."/>
            <person name="Clifton S."/>
            <person name="Fulton L."/>
            <person name="Fulton B."/>
            <person name="Courtney L."/>
            <person name="Fronick C."/>
            <person name="Harrison M."/>
            <person name="Strong C."/>
            <person name="Farmer C."/>
            <person name="Delahaunty K."/>
            <person name="Markovic C."/>
            <person name="Hall O."/>
            <person name="Minx P."/>
            <person name="Tomlinson C."/>
            <person name="Mitreva M."/>
            <person name="Hou S."/>
            <person name="Chen J."/>
            <person name="Wollam A."/>
            <person name="Pepin K.H."/>
            <person name="Johnson M."/>
            <person name="Bhonagiri V."/>
            <person name="Zhang X."/>
            <person name="Suruliraj S."/>
            <person name="Warren W."/>
            <person name="Chinwalla A."/>
            <person name="Mardis E.R."/>
            <person name="Wilson R.K."/>
        </authorList>
    </citation>
    <scope>NUCLEOTIDE SEQUENCE [LARGE SCALE GENOMIC DNA]</scope>
    <source>
        <strain evidence="20 21">YIT 11816</strain>
    </source>
</reference>
<dbReference type="GO" id="GO:0005829">
    <property type="term" value="C:cytosol"/>
    <property type="evidence" value="ECO:0007669"/>
    <property type="project" value="TreeGrafter"/>
</dbReference>
<evidence type="ECO:0000256" key="18">
    <source>
        <dbReference type="RuleBase" id="RU364087"/>
    </source>
</evidence>
<keyword evidence="21" id="KW-1185">Reference proteome</keyword>
<dbReference type="CDD" id="cd06131">
    <property type="entry name" value="DNA_pol_III_epsilon_Ecoli_like"/>
    <property type="match status" value="1"/>
</dbReference>
<dbReference type="NCBIfam" id="TIGR00573">
    <property type="entry name" value="dnaq"/>
    <property type="match status" value="1"/>
</dbReference>
<keyword evidence="6 18" id="KW-0235">DNA replication</keyword>
<dbReference type="HOGENOM" id="CLU_047806_2_0_4"/>
<comment type="cofactor">
    <cofactor evidence="17">
        <name>Mg(2+)</name>
        <dbReference type="ChEBI" id="CHEBI:18420"/>
    </cofactor>
    <cofactor evidence="17">
        <name>Mn(2+)</name>
        <dbReference type="ChEBI" id="CHEBI:29035"/>
    </cofactor>
    <text evidence="17">Binds 2 divalent metal cations. Magnesium or manganese.</text>
</comment>
<organism evidence="20 21">
    <name type="scientific">Sutterella parvirubra YIT 11816</name>
    <dbReference type="NCBI Taxonomy" id="762967"/>
    <lineage>
        <taxon>Bacteria</taxon>
        <taxon>Pseudomonadati</taxon>
        <taxon>Pseudomonadota</taxon>
        <taxon>Betaproteobacteria</taxon>
        <taxon>Burkholderiales</taxon>
        <taxon>Sutterellaceae</taxon>
        <taxon>Sutterella</taxon>
    </lineage>
</organism>
<evidence type="ECO:0000256" key="11">
    <source>
        <dbReference type="ARBA" id="ARBA00022842"/>
    </source>
</evidence>
<feature type="active site" description="Proton acceptor" evidence="15">
    <location>
        <position position="157"/>
    </location>
</feature>
<dbReference type="PATRIC" id="fig|762967.3.peg.1193"/>
<keyword evidence="4 18" id="KW-0808">Transferase</keyword>
<keyword evidence="11 17" id="KW-0460">Magnesium</keyword>
<keyword evidence="8 17" id="KW-0479">Metal-binding</keyword>
<accession>H3KFJ6</accession>
<dbReference type="InterPro" id="IPR036397">
    <property type="entry name" value="RNaseH_sf"/>
</dbReference>
<dbReference type="Proteomes" id="UP000004956">
    <property type="component" value="Unassembled WGS sequence"/>
</dbReference>
<evidence type="ECO:0000256" key="12">
    <source>
        <dbReference type="ARBA" id="ARBA00022932"/>
    </source>
</evidence>
<feature type="binding site" evidence="16">
    <location>
        <position position="63"/>
    </location>
    <ligand>
        <name>substrate</name>
    </ligand>
</feature>
<dbReference type="FunFam" id="3.30.420.10:FF:000012">
    <property type="entry name" value="DNA polymerase III subunit epsilon"/>
    <property type="match status" value="1"/>
</dbReference>
<dbReference type="NCBIfam" id="TIGR01406">
    <property type="entry name" value="dnaQ_proteo"/>
    <property type="match status" value="1"/>
</dbReference>
<dbReference type="GO" id="GO:0008408">
    <property type="term" value="F:3'-5' exonuclease activity"/>
    <property type="evidence" value="ECO:0007669"/>
    <property type="project" value="TreeGrafter"/>
</dbReference>
<evidence type="ECO:0000313" key="20">
    <source>
        <dbReference type="EMBL" id="EHY31104.1"/>
    </source>
</evidence>
<comment type="subunit">
    <text evidence="18">DNA polymerase III contains a core (composed of alpha, epsilon and theta chains) that associates with a tau subunit. This core dimerizes to form the POLIII' complex. PolIII' associates with the gamma complex (composed of gamma, delta, delta', psi and chi chains) and with the beta chain to form the complete DNA polymerase III complex.</text>
</comment>
<dbReference type="Pfam" id="PF00929">
    <property type="entry name" value="RNase_T"/>
    <property type="match status" value="1"/>
</dbReference>
<feature type="binding site" evidence="17">
    <location>
        <position position="162"/>
    </location>
    <ligand>
        <name>a divalent metal cation</name>
        <dbReference type="ChEBI" id="CHEBI:60240"/>
        <label>1</label>
        <note>catalytic</note>
    </ligand>
</feature>
<evidence type="ECO:0000313" key="21">
    <source>
        <dbReference type="Proteomes" id="UP000004956"/>
    </source>
</evidence>
<evidence type="ECO:0000256" key="7">
    <source>
        <dbReference type="ARBA" id="ARBA00022722"/>
    </source>
</evidence>
<comment type="caution">
    <text evidence="20">The sequence shown here is derived from an EMBL/GenBank/DDBJ whole genome shotgun (WGS) entry which is preliminary data.</text>
</comment>
<comment type="cofactor">
    <cofactor evidence="1 18">
        <name>Mn(2+)</name>
        <dbReference type="ChEBI" id="CHEBI:29035"/>
    </cofactor>
</comment>
<feature type="binding site" evidence="16">
    <location>
        <position position="162"/>
    </location>
    <ligand>
        <name>substrate</name>
    </ligand>
</feature>
<dbReference type="SUPFAM" id="SSF53098">
    <property type="entry name" value="Ribonuclease H-like"/>
    <property type="match status" value="1"/>
</dbReference>
<evidence type="ECO:0000256" key="17">
    <source>
        <dbReference type="PIRSR" id="PIRSR606309-3"/>
    </source>
</evidence>
<dbReference type="PANTHER" id="PTHR30231:SF41">
    <property type="entry name" value="DNA POLYMERASE III SUBUNIT EPSILON"/>
    <property type="match status" value="1"/>
</dbReference>
<dbReference type="InterPro" id="IPR012337">
    <property type="entry name" value="RNaseH-like_sf"/>
</dbReference>
<dbReference type="GO" id="GO:0003677">
    <property type="term" value="F:DNA binding"/>
    <property type="evidence" value="ECO:0007669"/>
    <property type="project" value="InterPro"/>
</dbReference>
<dbReference type="InterPro" id="IPR006309">
    <property type="entry name" value="DnaQ_proteo"/>
</dbReference>
<evidence type="ECO:0000256" key="13">
    <source>
        <dbReference type="ARBA" id="ARBA00023211"/>
    </source>
</evidence>
<keyword evidence="9 18" id="KW-0378">Hydrolase</keyword>
<sequence length="245" mass="27070">MATQRLITLDTETTGLEAQGGDRIIEIGCVALDGRLLTNRPEDRLQLYINPEREVPADAIEVHGITNEFLADKPKFAEIVDQFLAFVNGGTLIIHNAAFDTGFLDAELERCGRGKISDYCEVIDTIKLAKQLLPGRAVSLASLCRYYEIDDSARTYHGALLDAQLLAEVYQSLTRGQDTFELLNVDADNLPPIPPFEAFVITKATDEEIAEHNRILDIAEKKCKGISIWRKGTEADTSEASTEAN</sequence>
<name>H3KFJ6_9BURK</name>
<keyword evidence="10 18" id="KW-0269">Exonuclease</keyword>
<dbReference type="AlphaFoldDB" id="H3KFJ6"/>
<evidence type="ECO:0000256" key="10">
    <source>
        <dbReference type="ARBA" id="ARBA00022839"/>
    </source>
</evidence>
<evidence type="ECO:0000256" key="9">
    <source>
        <dbReference type="ARBA" id="ARBA00022801"/>
    </source>
</evidence>
<dbReference type="EMBL" id="AFBQ01000224">
    <property type="protein sequence ID" value="EHY31104.1"/>
    <property type="molecule type" value="Genomic_DNA"/>
</dbReference>
<evidence type="ECO:0000259" key="19">
    <source>
        <dbReference type="SMART" id="SM00479"/>
    </source>
</evidence>
<dbReference type="OrthoDB" id="9804290at2"/>
<evidence type="ECO:0000256" key="1">
    <source>
        <dbReference type="ARBA" id="ARBA00001936"/>
    </source>
</evidence>
<evidence type="ECO:0000256" key="15">
    <source>
        <dbReference type="PIRSR" id="PIRSR606309-1"/>
    </source>
</evidence>
<evidence type="ECO:0000256" key="3">
    <source>
        <dbReference type="ARBA" id="ARBA00020352"/>
    </source>
</evidence>
<dbReference type="InterPro" id="IPR006054">
    <property type="entry name" value="DnaQ"/>
</dbReference>
<proteinExistence type="predicted"/>
<dbReference type="GO" id="GO:0046872">
    <property type="term" value="F:metal ion binding"/>
    <property type="evidence" value="ECO:0007669"/>
    <property type="project" value="UniProtKB-KW"/>
</dbReference>
<evidence type="ECO:0000256" key="2">
    <source>
        <dbReference type="ARBA" id="ARBA00012417"/>
    </source>
</evidence>
<dbReference type="NCBIfam" id="NF004316">
    <property type="entry name" value="PRK05711.1"/>
    <property type="match status" value="1"/>
</dbReference>
<dbReference type="STRING" id="762967.HMPREF9440_01514"/>
<dbReference type="PANTHER" id="PTHR30231">
    <property type="entry name" value="DNA POLYMERASE III SUBUNIT EPSILON"/>
    <property type="match status" value="1"/>
</dbReference>
<evidence type="ECO:0000256" key="6">
    <source>
        <dbReference type="ARBA" id="ARBA00022705"/>
    </source>
</evidence>
<feature type="domain" description="Exonuclease" evidence="19">
    <location>
        <begin position="5"/>
        <end position="179"/>
    </location>
</feature>
<comment type="catalytic activity">
    <reaction evidence="14 18">
        <text>DNA(n) + a 2'-deoxyribonucleoside 5'-triphosphate = DNA(n+1) + diphosphate</text>
        <dbReference type="Rhea" id="RHEA:22508"/>
        <dbReference type="Rhea" id="RHEA-COMP:17339"/>
        <dbReference type="Rhea" id="RHEA-COMP:17340"/>
        <dbReference type="ChEBI" id="CHEBI:33019"/>
        <dbReference type="ChEBI" id="CHEBI:61560"/>
        <dbReference type="ChEBI" id="CHEBI:173112"/>
        <dbReference type="EC" id="2.7.7.7"/>
    </reaction>
</comment>
<evidence type="ECO:0000256" key="5">
    <source>
        <dbReference type="ARBA" id="ARBA00022695"/>
    </source>
</evidence>
<gene>
    <name evidence="18" type="primary">dnaQ</name>
    <name evidence="20" type="ORF">HMPREF9440_01514</name>
</gene>
<feature type="binding site" evidence="17">
    <location>
        <position position="10"/>
    </location>
    <ligand>
        <name>a divalent metal cation</name>
        <dbReference type="ChEBI" id="CHEBI:60240"/>
        <label>1</label>
        <note>catalytic</note>
    </ligand>
</feature>
<dbReference type="GO" id="GO:0045004">
    <property type="term" value="P:DNA replication proofreading"/>
    <property type="evidence" value="ECO:0007669"/>
    <property type="project" value="TreeGrafter"/>
</dbReference>
<evidence type="ECO:0000256" key="14">
    <source>
        <dbReference type="ARBA" id="ARBA00049244"/>
    </source>
</evidence>
<dbReference type="Gene3D" id="3.30.420.10">
    <property type="entry name" value="Ribonuclease H-like superfamily/Ribonuclease H"/>
    <property type="match status" value="1"/>
</dbReference>
<protein>
    <recommendedName>
        <fullName evidence="3 18">DNA polymerase III subunit epsilon</fullName>
        <ecNumber evidence="2 18">2.7.7.7</ecNumber>
    </recommendedName>
</protein>
<evidence type="ECO:0000256" key="4">
    <source>
        <dbReference type="ARBA" id="ARBA00022679"/>
    </source>
</evidence>
<keyword evidence="7 18" id="KW-0540">Nuclease</keyword>
<keyword evidence="12 18" id="KW-0239">DNA-directed DNA polymerase</keyword>
<dbReference type="SMART" id="SM00479">
    <property type="entry name" value="EXOIII"/>
    <property type="match status" value="1"/>
</dbReference>
<dbReference type="GO" id="GO:0003887">
    <property type="term" value="F:DNA-directed DNA polymerase activity"/>
    <property type="evidence" value="ECO:0007669"/>
    <property type="project" value="UniProtKB-KW"/>
</dbReference>
<dbReference type="EC" id="2.7.7.7" evidence="2 18"/>
<feature type="binding site" evidence="16">
    <location>
        <position position="10"/>
    </location>
    <ligand>
        <name>substrate</name>
    </ligand>
</feature>
<dbReference type="RefSeq" id="WP_008542524.1">
    <property type="nucleotide sequence ID" value="NZ_JH604978.1"/>
</dbReference>
<comment type="function">
    <text evidence="18">DNA polymerase III is a complex, multichain enzyme responsible for most of the replicative synthesis in bacteria. The epsilon subunit contain the editing function and is a proofreading 3'-5' exonuclease.</text>
</comment>
<feature type="binding site" evidence="17">
    <location>
        <position position="12"/>
    </location>
    <ligand>
        <name>a divalent metal cation</name>
        <dbReference type="ChEBI" id="CHEBI:60240"/>
        <label>1</label>
        <note>catalytic</note>
    </ligand>
</feature>
<evidence type="ECO:0000256" key="8">
    <source>
        <dbReference type="ARBA" id="ARBA00022723"/>
    </source>
</evidence>
<keyword evidence="13 17" id="KW-0464">Manganese</keyword>
<keyword evidence="5 18" id="KW-0548">Nucleotidyltransferase</keyword>